<evidence type="ECO:0000256" key="5">
    <source>
        <dbReference type="ARBA" id="ARBA00022960"/>
    </source>
</evidence>
<dbReference type="Proteomes" id="UP001617669">
    <property type="component" value="Unassembled WGS sequence"/>
</dbReference>
<dbReference type="InterPro" id="IPR004276">
    <property type="entry name" value="GlycoTrans_28_N"/>
</dbReference>
<dbReference type="Gene3D" id="3.40.50.2000">
    <property type="entry name" value="Glycogen Phosphorylase B"/>
    <property type="match status" value="2"/>
</dbReference>
<dbReference type="CDD" id="cd03785">
    <property type="entry name" value="GT28_MurG"/>
    <property type="match status" value="1"/>
</dbReference>
<evidence type="ECO:0000256" key="7">
    <source>
        <dbReference type="ARBA" id="ARBA00023136"/>
    </source>
</evidence>
<evidence type="ECO:0000313" key="13">
    <source>
        <dbReference type="EMBL" id="MFJ5447051.1"/>
    </source>
</evidence>
<evidence type="ECO:0000256" key="8">
    <source>
        <dbReference type="ARBA" id="ARBA00023306"/>
    </source>
</evidence>
<feature type="binding site" evidence="10">
    <location>
        <position position="294"/>
    </location>
    <ligand>
        <name>UDP-N-acetyl-alpha-D-glucosamine</name>
        <dbReference type="ChEBI" id="CHEBI:57705"/>
    </ligand>
</feature>
<accession>A0ABW8GNS2</accession>
<dbReference type="HAMAP" id="MF_00033">
    <property type="entry name" value="MurG"/>
    <property type="match status" value="1"/>
</dbReference>
<gene>
    <name evidence="10 13" type="primary">murG</name>
    <name evidence="13" type="ORF">ACIKP9_12490</name>
</gene>
<dbReference type="Pfam" id="PF04101">
    <property type="entry name" value="Glyco_tran_28_C"/>
    <property type="match status" value="1"/>
</dbReference>
<evidence type="ECO:0000256" key="3">
    <source>
        <dbReference type="ARBA" id="ARBA00022676"/>
    </source>
</evidence>
<dbReference type="PANTHER" id="PTHR21015:SF22">
    <property type="entry name" value="GLYCOSYLTRANSFERASE"/>
    <property type="match status" value="1"/>
</dbReference>
<evidence type="ECO:0000259" key="11">
    <source>
        <dbReference type="Pfam" id="PF03033"/>
    </source>
</evidence>
<keyword evidence="14" id="KW-1185">Reference proteome</keyword>
<comment type="similarity">
    <text evidence="10">Belongs to the glycosyltransferase 28 family. MurG subfamily.</text>
</comment>
<keyword evidence="4 10" id="KW-0808">Transferase</keyword>
<feature type="domain" description="Glycosyl transferase family 28 C-terminal" evidence="12">
    <location>
        <begin position="189"/>
        <end position="336"/>
    </location>
</feature>
<dbReference type="PANTHER" id="PTHR21015">
    <property type="entry name" value="UDP-N-ACETYLGLUCOSAMINE--N-ACETYLMURAMYL-(PENTAPEPTIDE) PYROPHOSPHORYL-UNDECAPRENOL N-ACETYLGLUCOSAMINE TRANSFERASE 1"/>
    <property type="match status" value="1"/>
</dbReference>
<dbReference type="InterPro" id="IPR006009">
    <property type="entry name" value="GlcNAc_MurG"/>
</dbReference>
<keyword evidence="8 10" id="KW-0131">Cell cycle</keyword>
<feature type="binding site" evidence="10">
    <location>
        <begin position="12"/>
        <end position="14"/>
    </location>
    <ligand>
        <name>UDP-N-acetyl-alpha-D-glucosamine</name>
        <dbReference type="ChEBI" id="CHEBI:57705"/>
    </ligand>
</feature>
<organism evidence="13 14">
    <name type="scientific">Methylobacillus methanolivorans</name>
    <dbReference type="NCBI Taxonomy" id="1848927"/>
    <lineage>
        <taxon>Bacteria</taxon>
        <taxon>Pseudomonadati</taxon>
        <taxon>Pseudomonadota</taxon>
        <taxon>Betaproteobacteria</taxon>
        <taxon>Nitrosomonadales</taxon>
        <taxon>Methylophilaceae</taxon>
        <taxon>Methylobacillus</taxon>
    </lineage>
</organism>
<keyword evidence="2 10" id="KW-0132">Cell division</keyword>
<dbReference type="InterPro" id="IPR007235">
    <property type="entry name" value="Glyco_trans_28_C"/>
</dbReference>
<keyword evidence="3 10" id="KW-0328">Glycosyltransferase</keyword>
<comment type="caution">
    <text evidence="13">The sequence shown here is derived from an EMBL/GenBank/DDBJ whole genome shotgun (WGS) entry which is preliminary data.</text>
</comment>
<keyword evidence="1 10" id="KW-1003">Cell membrane</keyword>
<dbReference type="EC" id="2.4.1.227" evidence="10"/>
<proteinExistence type="inferred from homology"/>
<comment type="catalytic activity">
    <reaction evidence="10">
        <text>di-trans,octa-cis-undecaprenyl diphospho-N-acetyl-alpha-D-muramoyl-L-alanyl-D-glutamyl-meso-2,6-diaminopimeloyl-D-alanyl-D-alanine + UDP-N-acetyl-alpha-D-glucosamine = di-trans,octa-cis-undecaprenyl diphospho-[N-acetyl-alpha-D-glucosaminyl-(1-&gt;4)]-N-acetyl-alpha-D-muramoyl-L-alanyl-D-glutamyl-meso-2,6-diaminopimeloyl-D-alanyl-D-alanine + UDP + H(+)</text>
        <dbReference type="Rhea" id="RHEA:31227"/>
        <dbReference type="ChEBI" id="CHEBI:15378"/>
        <dbReference type="ChEBI" id="CHEBI:57705"/>
        <dbReference type="ChEBI" id="CHEBI:58223"/>
        <dbReference type="ChEBI" id="CHEBI:61387"/>
        <dbReference type="ChEBI" id="CHEBI:61388"/>
        <dbReference type="EC" id="2.4.1.227"/>
    </reaction>
</comment>
<keyword evidence="5 10" id="KW-0133">Cell shape</keyword>
<dbReference type="NCBIfam" id="TIGR01133">
    <property type="entry name" value="murG"/>
    <property type="match status" value="1"/>
</dbReference>
<feature type="binding site" evidence="10">
    <location>
        <position position="167"/>
    </location>
    <ligand>
        <name>UDP-N-acetyl-alpha-D-glucosamine</name>
        <dbReference type="ChEBI" id="CHEBI:57705"/>
    </ligand>
</feature>
<keyword evidence="9 10" id="KW-0961">Cell wall biogenesis/degradation</keyword>
<comment type="function">
    <text evidence="10">Cell wall formation. Catalyzes the transfer of a GlcNAc subunit on undecaprenyl-pyrophosphoryl-MurNAc-pentapeptide (lipid intermediate I) to form undecaprenyl-pyrophosphoryl-MurNAc-(pentapeptide)GlcNAc (lipid intermediate II).</text>
</comment>
<dbReference type="EMBL" id="JBIWXY010000003">
    <property type="protein sequence ID" value="MFJ5447051.1"/>
    <property type="molecule type" value="Genomic_DNA"/>
</dbReference>
<reference evidence="13 14" key="1">
    <citation type="submission" date="2024-11" db="EMBL/GenBank/DDBJ databases">
        <authorList>
            <person name="Kaparullina E.N."/>
            <person name="Delegan Y.A."/>
            <person name="Doronina N.V."/>
        </authorList>
    </citation>
    <scope>NUCLEOTIDE SEQUENCE [LARGE SCALE GENOMIC DNA]</scope>
    <source>
        <strain evidence="13 14">7sh_L</strain>
    </source>
</reference>
<sequence length="368" mass="38856">MSKTVLIMAAGTGGHVMPGLAIAKAMQERGWTVHWLGTTHGMENRLVPPSGLPMTQLQFSGLRGKGWKHSLLGVFRLVGATLSAWRLMRALKPQVVLGMGGYVTVPGGWAARVAGVPLALVNADAALLMSNRALVKHARRVLFGFDGGATSLGDMAFKARVTGNPVRTEIMNIATPEQRFAQRSGPLHVLVVGGSLGAQVLNATLPKALALLPAKQRPLVTHQSGAQHIDALRAAYAAAGVEANVVPFIDDMASAYAQADVLVCRAGAITVSELATAGVASILVPLVVSTTSHQRDNARWMAEHNAAIHLPQQEMTPQRLAGLLQELTRSRLLTIAQAARELGRPQATDTIANELESIALPVQGGTRP</sequence>
<dbReference type="Pfam" id="PF03033">
    <property type="entry name" value="Glyco_transf_28"/>
    <property type="match status" value="1"/>
</dbReference>
<evidence type="ECO:0000256" key="1">
    <source>
        <dbReference type="ARBA" id="ARBA00022475"/>
    </source>
</evidence>
<evidence type="ECO:0000259" key="12">
    <source>
        <dbReference type="Pfam" id="PF04101"/>
    </source>
</evidence>
<dbReference type="SUPFAM" id="SSF53756">
    <property type="entry name" value="UDP-Glycosyltransferase/glycogen phosphorylase"/>
    <property type="match status" value="1"/>
</dbReference>
<feature type="binding site" evidence="10">
    <location>
        <position position="195"/>
    </location>
    <ligand>
        <name>UDP-N-acetyl-alpha-D-glucosamine</name>
        <dbReference type="ChEBI" id="CHEBI:57705"/>
    </ligand>
</feature>
<evidence type="ECO:0000313" key="14">
    <source>
        <dbReference type="Proteomes" id="UP001617669"/>
    </source>
</evidence>
<comment type="caution">
    <text evidence="10">Lacks conserved residue(s) required for the propagation of feature annotation.</text>
</comment>
<evidence type="ECO:0000256" key="6">
    <source>
        <dbReference type="ARBA" id="ARBA00022984"/>
    </source>
</evidence>
<dbReference type="RefSeq" id="WP_400883482.1">
    <property type="nucleotide sequence ID" value="NZ_JBIWXY010000003.1"/>
</dbReference>
<evidence type="ECO:0000256" key="4">
    <source>
        <dbReference type="ARBA" id="ARBA00022679"/>
    </source>
</evidence>
<feature type="domain" description="Glycosyltransferase family 28 N-terminal" evidence="11">
    <location>
        <begin position="5"/>
        <end position="142"/>
    </location>
</feature>
<evidence type="ECO:0000256" key="10">
    <source>
        <dbReference type="HAMAP-Rule" id="MF_00033"/>
    </source>
</evidence>
<keyword evidence="6 10" id="KW-0573">Peptidoglycan synthesis</keyword>
<evidence type="ECO:0000256" key="2">
    <source>
        <dbReference type="ARBA" id="ARBA00022618"/>
    </source>
</evidence>
<protein>
    <recommendedName>
        <fullName evidence="10">UDP-N-acetylglucosamine--N-acetylmuramyl-(pentapeptide) pyrophosphoryl-undecaprenol N-acetylglucosamine transferase</fullName>
        <ecNumber evidence="10">2.4.1.227</ecNumber>
    </recommendedName>
    <alternativeName>
        <fullName evidence="10">Undecaprenyl-PP-MurNAc-pentapeptide-UDPGlcNAc GlcNAc transferase</fullName>
    </alternativeName>
</protein>
<name>A0ABW8GNS2_9PROT</name>
<keyword evidence="7 10" id="KW-0472">Membrane</keyword>
<evidence type="ECO:0000256" key="9">
    <source>
        <dbReference type="ARBA" id="ARBA00023316"/>
    </source>
</evidence>
<feature type="binding site" evidence="10">
    <location>
        <position position="249"/>
    </location>
    <ligand>
        <name>UDP-N-acetyl-alpha-D-glucosamine</name>
        <dbReference type="ChEBI" id="CHEBI:57705"/>
    </ligand>
</feature>
<comment type="pathway">
    <text evidence="10">Cell wall biogenesis; peptidoglycan biosynthesis.</text>
</comment>
<dbReference type="GO" id="GO:0016757">
    <property type="term" value="F:glycosyltransferase activity"/>
    <property type="evidence" value="ECO:0007669"/>
    <property type="project" value="UniProtKB-KW"/>
</dbReference>
<comment type="subcellular location">
    <subcellularLocation>
        <location evidence="10">Cell membrane</location>
        <topology evidence="10">Peripheral membrane protein</topology>
        <orientation evidence="10">Cytoplasmic side</orientation>
    </subcellularLocation>
</comment>